<accession>A0ABV5CFE2</accession>
<organism evidence="2 3">
    <name type="scientific">Albibacterium profundi</name>
    <dbReference type="NCBI Taxonomy" id="3134906"/>
    <lineage>
        <taxon>Bacteria</taxon>
        <taxon>Pseudomonadati</taxon>
        <taxon>Bacteroidota</taxon>
        <taxon>Sphingobacteriia</taxon>
        <taxon>Sphingobacteriales</taxon>
        <taxon>Sphingobacteriaceae</taxon>
        <taxon>Albibacterium</taxon>
    </lineage>
</organism>
<feature type="chain" id="PRO_5046790361" description="Organic solvent tolerance-like N-terminal domain-containing protein" evidence="1">
    <location>
        <begin position="23"/>
        <end position="172"/>
    </location>
</feature>
<evidence type="ECO:0000256" key="1">
    <source>
        <dbReference type="SAM" id="SignalP"/>
    </source>
</evidence>
<dbReference type="EMBL" id="JBBVGT010000002">
    <property type="protein sequence ID" value="MFB5946257.1"/>
    <property type="molecule type" value="Genomic_DNA"/>
</dbReference>
<dbReference type="Proteomes" id="UP001580928">
    <property type="component" value="Unassembled WGS sequence"/>
</dbReference>
<name>A0ABV5CFE2_9SPHI</name>
<evidence type="ECO:0008006" key="4">
    <source>
        <dbReference type="Google" id="ProtNLM"/>
    </source>
</evidence>
<evidence type="ECO:0000313" key="2">
    <source>
        <dbReference type="EMBL" id="MFB5946257.1"/>
    </source>
</evidence>
<keyword evidence="1" id="KW-0732">Signal</keyword>
<proteinExistence type="predicted"/>
<feature type="signal peptide" evidence="1">
    <location>
        <begin position="1"/>
        <end position="22"/>
    </location>
</feature>
<dbReference type="RefSeq" id="WP_375557784.1">
    <property type="nucleotide sequence ID" value="NZ_JBBVGT010000002.1"/>
</dbReference>
<comment type="caution">
    <text evidence="2">The sequence shown here is derived from an EMBL/GenBank/DDBJ whole genome shotgun (WGS) entry which is preliminary data.</text>
</comment>
<evidence type="ECO:0000313" key="3">
    <source>
        <dbReference type="Proteomes" id="UP001580928"/>
    </source>
</evidence>
<gene>
    <name evidence="2" type="ORF">WKR92_10470</name>
</gene>
<sequence length="172" mass="19375">MNKLRIAPLGLIMLLFACQSNQQDTKEQDNLNADTANMDTVFHGIDGEVNNGVIVRECYLEVDGRDSLKLNIEIDEQLSVTGKLDFANYQMDSSSGEVSGKIIGDTLVLVHEYQAEGTLNKVERVFLKQNDQYFLGKGETEEVDGVYVYPDRSEISFENTRVLDRIECNILD</sequence>
<dbReference type="PROSITE" id="PS51257">
    <property type="entry name" value="PROKAR_LIPOPROTEIN"/>
    <property type="match status" value="1"/>
</dbReference>
<reference evidence="2 3" key="1">
    <citation type="submission" date="2024-04" db="EMBL/GenBank/DDBJ databases">
        <title>Albibacterium profundi sp. nov., isolated from sediment of the Challenger Deep of Mariana Trench.</title>
        <authorList>
            <person name="Wang Y."/>
        </authorList>
    </citation>
    <scope>NUCLEOTIDE SEQUENCE [LARGE SCALE GENOMIC DNA]</scope>
    <source>
        <strain evidence="2 3">RHL897</strain>
    </source>
</reference>
<keyword evidence="3" id="KW-1185">Reference proteome</keyword>
<protein>
    <recommendedName>
        <fullName evidence="4">Organic solvent tolerance-like N-terminal domain-containing protein</fullName>
    </recommendedName>
</protein>